<keyword evidence="1" id="KW-1133">Transmembrane helix</keyword>
<dbReference type="InParanoid" id="A0A078B9H9"/>
<feature type="transmembrane region" description="Helical" evidence="1">
    <location>
        <begin position="362"/>
        <end position="380"/>
    </location>
</feature>
<dbReference type="GO" id="GO:0008374">
    <property type="term" value="F:O-acyltransferase activity"/>
    <property type="evidence" value="ECO:0007669"/>
    <property type="project" value="InterPro"/>
</dbReference>
<keyword evidence="3" id="KW-0012">Acyltransferase</keyword>
<dbReference type="Proteomes" id="UP000039865">
    <property type="component" value="Unassembled WGS sequence"/>
</dbReference>
<evidence type="ECO:0000313" key="3">
    <source>
        <dbReference type="EMBL" id="CDW90218.1"/>
    </source>
</evidence>
<dbReference type="AlphaFoldDB" id="A0A078B9H9"/>
<dbReference type="InterPro" id="IPR045034">
    <property type="entry name" value="O-acyltransferase_WSD1-like"/>
</dbReference>
<keyword evidence="4" id="KW-1185">Reference proteome</keyword>
<reference evidence="3 4" key="1">
    <citation type="submission" date="2014-06" db="EMBL/GenBank/DDBJ databases">
        <authorList>
            <person name="Swart Estienne"/>
        </authorList>
    </citation>
    <scope>NUCLEOTIDE SEQUENCE [LARGE SCALE GENOMIC DNA]</scope>
    <source>
        <strain evidence="3 4">130c</strain>
    </source>
</reference>
<keyword evidence="1" id="KW-0812">Transmembrane</keyword>
<dbReference type="InterPro" id="IPR009721">
    <property type="entry name" value="O-acyltransferase_WSD1_C"/>
</dbReference>
<dbReference type="Pfam" id="PF06974">
    <property type="entry name" value="WS_DGAT_C"/>
    <property type="match status" value="1"/>
</dbReference>
<evidence type="ECO:0000256" key="1">
    <source>
        <dbReference type="SAM" id="Phobius"/>
    </source>
</evidence>
<dbReference type="PANTHER" id="PTHR31650:SF1">
    <property type="entry name" value="WAX ESTER SYNTHASE_DIACYLGLYCEROL ACYLTRANSFERASE 4-RELATED"/>
    <property type="match status" value="1"/>
</dbReference>
<accession>A0A078B9H9</accession>
<keyword evidence="1" id="KW-0472">Membrane</keyword>
<feature type="transmembrane region" description="Helical" evidence="1">
    <location>
        <begin position="26"/>
        <end position="46"/>
    </location>
</feature>
<keyword evidence="3" id="KW-0808">Transferase</keyword>
<protein>
    <submittedName>
        <fullName evidence="3">Diacylglycerol o-acyltransferase</fullName>
    </submittedName>
</protein>
<dbReference type="GO" id="GO:0019432">
    <property type="term" value="P:triglyceride biosynthetic process"/>
    <property type="evidence" value="ECO:0007669"/>
    <property type="project" value="TreeGrafter"/>
</dbReference>
<dbReference type="GO" id="GO:0005886">
    <property type="term" value="C:plasma membrane"/>
    <property type="evidence" value="ECO:0007669"/>
    <property type="project" value="TreeGrafter"/>
</dbReference>
<dbReference type="OrthoDB" id="619536at2759"/>
<feature type="domain" description="O-acyltransferase WSD1 C-terminal" evidence="2">
    <location>
        <begin position="331"/>
        <end position="465"/>
    </location>
</feature>
<feature type="transmembrane region" description="Helical" evidence="1">
    <location>
        <begin position="414"/>
        <end position="436"/>
    </location>
</feature>
<dbReference type="PANTHER" id="PTHR31650">
    <property type="entry name" value="O-ACYLTRANSFERASE (WSD1-LIKE) FAMILY PROTEIN"/>
    <property type="match status" value="1"/>
</dbReference>
<evidence type="ECO:0000259" key="2">
    <source>
        <dbReference type="Pfam" id="PF06974"/>
    </source>
</evidence>
<sequence>MKTNITYSLIKTGVLLAFVSMFPCKWMIPAAIFVTLIYQYVIAIIFGMRVMPSMDVACFYTIDKATVNFMSCTLIEGYEVSKMRATFLKHMKLKYKFRSGIYELMNDYYWKETNPDETIDVCVVKIPKECKTQKDLEEFCQNEINIPLPFNKPQWRLYYQEKYQEKYTLIIWKQHHSLCDGVSCISHHLTHGGSDLLDISSLVPIKHISFMEKFLLRVSVPFQLIKFLVKMASLKQDKHLLHDGKRQLSGKKLCGTSSDLSFHDIRAASKKQKCTINDLVTACMATAMKQYLIMNGDKTTDKINIVIPANIRFGHYKTIKELKFENKFAPVPLVIPLDSDITKSIPKVIKVTSSLRNSFAEIYATYAMSFYTSMLVPYFISDWFIGQSTKPYTMAFSNTPGLLKPLVSDGKKSIMMFTYIIPSGYTGMALGAISYVDFFKITLTVDDAIMKDPQVLINLLEENIKKCYDTETKNGNDSNNSSPSKNED</sequence>
<proteinExistence type="predicted"/>
<dbReference type="EMBL" id="CCKQ01018265">
    <property type="protein sequence ID" value="CDW90218.1"/>
    <property type="molecule type" value="Genomic_DNA"/>
</dbReference>
<organism evidence="3 4">
    <name type="scientific">Stylonychia lemnae</name>
    <name type="common">Ciliate</name>
    <dbReference type="NCBI Taxonomy" id="5949"/>
    <lineage>
        <taxon>Eukaryota</taxon>
        <taxon>Sar</taxon>
        <taxon>Alveolata</taxon>
        <taxon>Ciliophora</taxon>
        <taxon>Intramacronucleata</taxon>
        <taxon>Spirotrichea</taxon>
        <taxon>Stichotrichia</taxon>
        <taxon>Sporadotrichida</taxon>
        <taxon>Oxytrichidae</taxon>
        <taxon>Stylonychinae</taxon>
        <taxon>Stylonychia</taxon>
    </lineage>
</organism>
<name>A0A078B9H9_STYLE</name>
<evidence type="ECO:0000313" key="4">
    <source>
        <dbReference type="Proteomes" id="UP000039865"/>
    </source>
</evidence>
<gene>
    <name evidence="3" type="primary">Contig9944.g10627</name>
    <name evidence="3" type="ORF">STYLEM_19359</name>
</gene>